<evidence type="ECO:0000256" key="2">
    <source>
        <dbReference type="ARBA" id="ARBA00022737"/>
    </source>
</evidence>
<keyword evidence="1" id="KW-0433">Leucine-rich repeat</keyword>
<gene>
    <name evidence="4" type="ORF">P4O66_005297</name>
</gene>
<dbReference type="Proteomes" id="UP001239994">
    <property type="component" value="Unassembled WGS sequence"/>
</dbReference>
<name>A0AAD8ZWS0_9TELE</name>
<dbReference type="PANTHER" id="PTHR15454">
    <property type="entry name" value="NISCHARIN RELATED"/>
    <property type="match status" value="1"/>
</dbReference>
<dbReference type="AlphaFoldDB" id="A0AAD8ZWS0"/>
<protein>
    <recommendedName>
        <fullName evidence="6">Leucine rich repeat containing 43</fullName>
    </recommendedName>
</protein>
<dbReference type="GO" id="GO:0005737">
    <property type="term" value="C:cytoplasm"/>
    <property type="evidence" value="ECO:0007669"/>
    <property type="project" value="TreeGrafter"/>
</dbReference>
<reference evidence="4" key="1">
    <citation type="submission" date="2023-03" db="EMBL/GenBank/DDBJ databases">
        <title>Electrophorus voltai genome.</title>
        <authorList>
            <person name="Bian C."/>
        </authorList>
    </citation>
    <scope>NUCLEOTIDE SEQUENCE</scope>
    <source>
        <strain evidence="4">CB-2022</strain>
        <tissue evidence="4">Muscle</tissue>
    </source>
</reference>
<evidence type="ECO:0000313" key="5">
    <source>
        <dbReference type="Proteomes" id="UP001239994"/>
    </source>
</evidence>
<evidence type="ECO:0008006" key="6">
    <source>
        <dbReference type="Google" id="ProtNLM"/>
    </source>
</evidence>
<dbReference type="InterPro" id="IPR001611">
    <property type="entry name" value="Leu-rich_rpt"/>
</dbReference>
<proteinExistence type="predicted"/>
<accession>A0AAD8ZWS0</accession>
<organism evidence="4 5">
    <name type="scientific">Electrophorus voltai</name>
    <dbReference type="NCBI Taxonomy" id="2609070"/>
    <lineage>
        <taxon>Eukaryota</taxon>
        <taxon>Metazoa</taxon>
        <taxon>Chordata</taxon>
        <taxon>Craniata</taxon>
        <taxon>Vertebrata</taxon>
        <taxon>Euteleostomi</taxon>
        <taxon>Actinopterygii</taxon>
        <taxon>Neopterygii</taxon>
        <taxon>Teleostei</taxon>
        <taxon>Ostariophysi</taxon>
        <taxon>Gymnotiformes</taxon>
        <taxon>Gymnotoidei</taxon>
        <taxon>Gymnotidae</taxon>
        <taxon>Electrophorus</taxon>
    </lineage>
</organism>
<feature type="compositionally biased region" description="Basic and acidic residues" evidence="3">
    <location>
        <begin position="521"/>
        <end position="545"/>
    </location>
</feature>
<feature type="compositionally biased region" description="Basic and acidic residues" evidence="3">
    <location>
        <begin position="495"/>
        <end position="510"/>
    </location>
</feature>
<comment type="caution">
    <text evidence="4">The sequence shown here is derived from an EMBL/GenBank/DDBJ whole genome shotgun (WGS) entry which is preliminary data.</text>
</comment>
<dbReference type="InterPro" id="IPR032675">
    <property type="entry name" value="LRR_dom_sf"/>
</dbReference>
<dbReference type="EMBL" id="JAROKS010000001">
    <property type="protein sequence ID" value="KAK1806802.1"/>
    <property type="molecule type" value="Genomic_DNA"/>
</dbReference>
<dbReference type="Gene3D" id="3.80.10.10">
    <property type="entry name" value="Ribonuclease Inhibitor"/>
    <property type="match status" value="1"/>
</dbReference>
<sequence length="571" mass="64101">MAHQTLTSAIAKLVHSLCLENYPCGQGGWYKPHFGESDDLSSESGGLVPEEEISNRLELLQTPLSPWREEGSWSPQVSVLKELAVKTQNYLNSNFIYSFFTTLRVVDKKVTIIDKRMLLFDSLEELVLSANNITELPSENLPKKLWVLELYGNQISCLKSVNTHPPPPLQHLGLGHNCLGSPEDIQYFTANLWPKLVSLDLSWSGFTELYALVETLSTLPCLRSLILEGNPLTLTPLYPGFALDSLFRLLYLDGTQVTPETRHRVNGLAQLKDLGIPLEMNSTPKQGWAEVIEFNYSSTHHISNLVTLKNFFLRGLWLTVEEEKILSWPAPSAEGTGAKTSTDKKGTEVEDGFYTLGLEGQKLKDKKKRESILNLIQEAPVKRTLGVIHVELKDLVGGKDKIQVECDLGVLFSEQTIKTAVTAEKDYDLCMQDLKLLDGFQPMEAPVFWCFHGGQCCSSSLADQAFSSRRQLSFSDLRWWRSGTHRGALATEYTNKPKEDMKEDKKEKSSGDTSGQRNRASSKEKGKGQKDSATEGPDHENIPSKMEHLIVEFSIELDKWSSVDQYLKSKK</sequence>
<keyword evidence="5" id="KW-1185">Reference proteome</keyword>
<dbReference type="PANTHER" id="PTHR15454:SF19">
    <property type="entry name" value="LEUCINE-RICH REPEAT-CONTAINING PROTEIN 51"/>
    <property type="match status" value="1"/>
</dbReference>
<dbReference type="SUPFAM" id="SSF52058">
    <property type="entry name" value="L domain-like"/>
    <property type="match status" value="1"/>
</dbReference>
<evidence type="ECO:0000313" key="4">
    <source>
        <dbReference type="EMBL" id="KAK1806802.1"/>
    </source>
</evidence>
<feature type="region of interest" description="Disordered" evidence="3">
    <location>
        <begin position="490"/>
        <end position="545"/>
    </location>
</feature>
<keyword evidence="2" id="KW-0677">Repeat</keyword>
<evidence type="ECO:0000256" key="3">
    <source>
        <dbReference type="SAM" id="MobiDB-lite"/>
    </source>
</evidence>
<dbReference type="PROSITE" id="PS51450">
    <property type="entry name" value="LRR"/>
    <property type="match status" value="1"/>
</dbReference>
<evidence type="ECO:0000256" key="1">
    <source>
        <dbReference type="ARBA" id="ARBA00022614"/>
    </source>
</evidence>